<dbReference type="Gene3D" id="1.10.10.10">
    <property type="entry name" value="Winged helix-like DNA-binding domain superfamily/Winged helix DNA-binding domain"/>
    <property type="match status" value="1"/>
</dbReference>
<dbReference type="CDD" id="cd00383">
    <property type="entry name" value="trans_reg_C"/>
    <property type="match status" value="1"/>
</dbReference>
<evidence type="ECO:0000313" key="10">
    <source>
        <dbReference type="EMBL" id="NIC07282.1"/>
    </source>
</evidence>
<feature type="DNA-binding region" description="OmpR/PhoB-type" evidence="7">
    <location>
        <begin position="138"/>
        <end position="237"/>
    </location>
</feature>
<keyword evidence="3" id="KW-0805">Transcription regulation</keyword>
<dbReference type="InterPro" id="IPR016032">
    <property type="entry name" value="Sig_transdc_resp-reg_C-effctor"/>
</dbReference>
<dbReference type="PANTHER" id="PTHR48111">
    <property type="entry name" value="REGULATOR OF RPOS"/>
    <property type="match status" value="1"/>
</dbReference>
<dbReference type="PANTHER" id="PTHR48111:SF4">
    <property type="entry name" value="DNA-BINDING DUAL TRANSCRIPTIONAL REGULATOR OMPR"/>
    <property type="match status" value="1"/>
</dbReference>
<dbReference type="SMART" id="SM00862">
    <property type="entry name" value="Trans_reg_C"/>
    <property type="match status" value="1"/>
</dbReference>
<dbReference type="InterPro" id="IPR001789">
    <property type="entry name" value="Sig_transdc_resp-reg_receiver"/>
</dbReference>
<evidence type="ECO:0000256" key="1">
    <source>
        <dbReference type="ARBA" id="ARBA00022553"/>
    </source>
</evidence>
<dbReference type="InterPro" id="IPR011006">
    <property type="entry name" value="CheY-like_superfamily"/>
</dbReference>
<proteinExistence type="predicted"/>
<keyword evidence="4 7" id="KW-0238">DNA-binding</keyword>
<dbReference type="Pfam" id="PF00486">
    <property type="entry name" value="Trans_reg_C"/>
    <property type="match status" value="1"/>
</dbReference>
<dbReference type="Pfam" id="PF00072">
    <property type="entry name" value="Response_reg"/>
    <property type="match status" value="1"/>
</dbReference>
<evidence type="ECO:0000256" key="3">
    <source>
        <dbReference type="ARBA" id="ARBA00023015"/>
    </source>
</evidence>
<dbReference type="InterPro" id="IPR036388">
    <property type="entry name" value="WH-like_DNA-bd_sf"/>
</dbReference>
<dbReference type="InterPro" id="IPR039420">
    <property type="entry name" value="WalR-like"/>
</dbReference>
<comment type="caution">
    <text evidence="10">The sequence shown here is derived from an EMBL/GenBank/DDBJ whole genome shotgun (WGS) entry which is preliminary data.</text>
</comment>
<organism evidence="10 11">
    <name type="scientific">Billgrantia bachuensis</name>
    <dbReference type="NCBI Taxonomy" id="2717286"/>
    <lineage>
        <taxon>Bacteria</taxon>
        <taxon>Pseudomonadati</taxon>
        <taxon>Pseudomonadota</taxon>
        <taxon>Gammaproteobacteria</taxon>
        <taxon>Oceanospirillales</taxon>
        <taxon>Halomonadaceae</taxon>
        <taxon>Billgrantia</taxon>
    </lineage>
</organism>
<keyword evidence="11" id="KW-1185">Reference proteome</keyword>
<evidence type="ECO:0000256" key="6">
    <source>
        <dbReference type="PROSITE-ProRule" id="PRU00169"/>
    </source>
</evidence>
<keyword evidence="2" id="KW-0902">Two-component regulatory system</keyword>
<dbReference type="Gene3D" id="3.40.50.2300">
    <property type="match status" value="1"/>
</dbReference>
<evidence type="ECO:0000256" key="7">
    <source>
        <dbReference type="PROSITE-ProRule" id="PRU01091"/>
    </source>
</evidence>
<dbReference type="Proteomes" id="UP001318321">
    <property type="component" value="Unassembled WGS sequence"/>
</dbReference>
<evidence type="ECO:0000259" key="8">
    <source>
        <dbReference type="PROSITE" id="PS50110"/>
    </source>
</evidence>
<protein>
    <submittedName>
        <fullName evidence="10">Response regulator</fullName>
    </submittedName>
</protein>
<accession>A0ABX0PV11</accession>
<keyword evidence="5" id="KW-0804">Transcription</keyword>
<reference evidence="10 11" key="1">
    <citation type="submission" date="2020-03" db="EMBL/GenBank/DDBJ databases">
        <title>Identification of Halomonas strains.</title>
        <authorList>
            <person name="Xiao Z."/>
            <person name="Dong F."/>
            <person name="Wang Z."/>
            <person name="Zhao J.-Y."/>
        </authorList>
    </citation>
    <scope>NUCLEOTIDE SEQUENCE [LARGE SCALE GENOMIC DNA]</scope>
    <source>
        <strain evidence="10 11">DX6</strain>
    </source>
</reference>
<name>A0ABX0PV11_9GAMM</name>
<feature type="domain" description="OmpR/PhoB-type" evidence="9">
    <location>
        <begin position="138"/>
        <end position="237"/>
    </location>
</feature>
<evidence type="ECO:0000256" key="4">
    <source>
        <dbReference type="ARBA" id="ARBA00023125"/>
    </source>
</evidence>
<dbReference type="SUPFAM" id="SSF52172">
    <property type="entry name" value="CheY-like"/>
    <property type="match status" value="1"/>
</dbReference>
<dbReference type="SUPFAM" id="SSF46894">
    <property type="entry name" value="C-terminal effector domain of the bipartite response regulators"/>
    <property type="match status" value="1"/>
</dbReference>
<evidence type="ECO:0000256" key="5">
    <source>
        <dbReference type="ARBA" id="ARBA00023163"/>
    </source>
</evidence>
<dbReference type="InterPro" id="IPR001867">
    <property type="entry name" value="OmpR/PhoB-type_DNA-bd"/>
</dbReference>
<evidence type="ECO:0000256" key="2">
    <source>
        <dbReference type="ARBA" id="ARBA00023012"/>
    </source>
</evidence>
<dbReference type="Gene3D" id="6.10.250.690">
    <property type="match status" value="1"/>
</dbReference>
<dbReference type="PROSITE" id="PS51755">
    <property type="entry name" value="OMPR_PHOB"/>
    <property type="match status" value="1"/>
</dbReference>
<evidence type="ECO:0000313" key="11">
    <source>
        <dbReference type="Proteomes" id="UP001318321"/>
    </source>
</evidence>
<feature type="modified residue" description="4-aspartylphosphate" evidence="6">
    <location>
        <position position="64"/>
    </location>
</feature>
<keyword evidence="1 6" id="KW-0597">Phosphoprotein</keyword>
<feature type="domain" description="Response regulatory" evidence="8">
    <location>
        <begin position="10"/>
        <end position="129"/>
    </location>
</feature>
<sequence length="239" mass="27365">MQDSETPRDTLLIVEDEPKIARLVADYLEGSGFATQHIDHGDQVLPWLQKQHVDEQLPALVLLDLMLPGIDGLTLCREIRQRWPSVAIIMLTARVEEVDRLLGLELGADDYICKPFSPREVVARVKAVLRRSQALRDPNSVNGSQLALDDEGWRALADGLDLGLTAVEYQLLKVMMQAPGRIFTRDQLMDRMYRDHRIVSERTVDSHVKKLRRKIADVWPEREIIRSVYGVGYKYQPEE</sequence>
<dbReference type="PROSITE" id="PS50110">
    <property type="entry name" value="RESPONSE_REGULATORY"/>
    <property type="match status" value="1"/>
</dbReference>
<dbReference type="EMBL" id="JAAQTO010000050">
    <property type="protein sequence ID" value="NIC07282.1"/>
    <property type="molecule type" value="Genomic_DNA"/>
</dbReference>
<dbReference type="RefSeq" id="WP_167118103.1">
    <property type="nucleotide sequence ID" value="NZ_JAAQTO010000050.1"/>
</dbReference>
<gene>
    <name evidence="10" type="ORF">HBJ55_17775</name>
</gene>
<dbReference type="SMART" id="SM00448">
    <property type="entry name" value="REC"/>
    <property type="match status" value="1"/>
</dbReference>
<evidence type="ECO:0000259" key="9">
    <source>
        <dbReference type="PROSITE" id="PS51755"/>
    </source>
</evidence>